<dbReference type="Gene3D" id="2.40.500.10">
    <property type="entry name" value="Upper collar protein gp10 (connector protein)"/>
    <property type="match status" value="1"/>
</dbReference>
<dbReference type="Gene3D" id="3.30.1350.20">
    <property type="entry name" value="Bacteriophage PHI-29 conector. Domain 3"/>
    <property type="match status" value="1"/>
</dbReference>
<dbReference type="InterPro" id="IPR008016">
    <property type="entry name" value="Gp10"/>
</dbReference>
<gene>
    <name evidence="1" type="ORF">CPD2_15</name>
</gene>
<evidence type="ECO:0000313" key="2">
    <source>
        <dbReference type="Proteomes" id="UP000326688"/>
    </source>
</evidence>
<dbReference type="Gene3D" id="1.10.246.30">
    <property type="match status" value="1"/>
</dbReference>
<protein>
    <submittedName>
        <fullName evidence="1">Collar</fullName>
    </submittedName>
</protein>
<organism evidence="1 2">
    <name type="scientific">Clostridium phage CPD2</name>
    <dbReference type="NCBI Taxonomy" id="2420237"/>
    <lineage>
        <taxon>Viruses</taxon>
        <taxon>Duplodnaviria</taxon>
        <taxon>Heunggongvirae</taxon>
        <taxon>Uroviricota</taxon>
        <taxon>Caudoviricetes</taxon>
        <taxon>Guelinviridae</taxon>
        <taxon>Denniswatsonvirinae</taxon>
        <taxon>Gregsiragusavirus</taxon>
        <taxon>Gregsiragusavirus CPD2</taxon>
    </lineage>
</organism>
<dbReference type="EMBL" id="MH999279">
    <property type="protein sequence ID" value="AYR04272.1"/>
    <property type="molecule type" value="Genomic_DNA"/>
</dbReference>
<reference evidence="1 2" key="1">
    <citation type="submission" date="2018-09" db="EMBL/GenBank/DDBJ databases">
        <title>Complete genome sequence of Clostridium perfringens phage CPD2.</title>
        <authorList>
            <person name="Shin D."/>
            <person name="Ryu S."/>
        </authorList>
    </citation>
    <scope>NUCLEOTIDE SEQUENCE [LARGE SCALE GENOMIC DNA]</scope>
</reference>
<keyword evidence="2" id="KW-1185">Reference proteome</keyword>
<dbReference type="Pfam" id="PF05352">
    <property type="entry name" value="Phage_connector"/>
    <property type="match status" value="1"/>
</dbReference>
<evidence type="ECO:0000313" key="1">
    <source>
        <dbReference type="EMBL" id="AYR04272.1"/>
    </source>
</evidence>
<accession>A0A5H2QVS5</accession>
<dbReference type="InterPro" id="IPR036199">
    <property type="entry name" value="Gp10_sf"/>
</dbReference>
<name>A0A5H2QVS5_9CAUD</name>
<dbReference type="Proteomes" id="UP000326688">
    <property type="component" value="Segment"/>
</dbReference>
<proteinExistence type="predicted"/>
<sequence>MGKRKSIISQNPNILLNVNTICDNQTRLFLHYKLMACNRFKWDNLPTGLESRHIEDFLFENGQCFFFKDDKLGLMCLPCHGLGDLNIYGDNIKLSIVSRNGKYQKILEDGKDGIKIRANDLCLPTSNFISHYAQKMDDIETVIKRNLKQQMKPFFVTATNNNLLSVKNIVNDVDNGKEVVILDKDLGEQGFDGFKMLQTGVIYLVDKLEDERKSVESELLSFLGLDNANTEKRERLLVDEVNANNEYIGTNLDMEYKTRLLACKMINEKFGTNIKVTKVVDSFGGDEDGEVHTRIKEIRE</sequence>
<dbReference type="SUPFAM" id="SSF56826">
    <property type="entry name" value="Upper collar protein gp10 (connector protein)"/>
    <property type="match status" value="1"/>
</dbReference>